<evidence type="ECO:0000256" key="3">
    <source>
        <dbReference type="ARBA" id="ARBA00023170"/>
    </source>
</evidence>
<keyword evidence="2" id="KW-1064">Adaptive immunity</keyword>
<evidence type="ECO:0000256" key="1">
    <source>
        <dbReference type="ARBA" id="ARBA00022729"/>
    </source>
</evidence>
<feature type="domain" description="Ig-like" evidence="7">
    <location>
        <begin position="13"/>
        <end position="117"/>
    </location>
</feature>
<dbReference type="OrthoDB" id="9631130at2759"/>
<keyword evidence="5" id="KW-1279">T cell receptor</keyword>
<name>A0A8C9VCB6_SCLFO</name>
<evidence type="ECO:0000256" key="2">
    <source>
        <dbReference type="ARBA" id="ARBA00023130"/>
    </source>
</evidence>
<dbReference type="InterPro" id="IPR013106">
    <property type="entry name" value="Ig_V-set"/>
</dbReference>
<dbReference type="SMART" id="SM00406">
    <property type="entry name" value="IGv"/>
    <property type="match status" value="1"/>
</dbReference>
<protein>
    <recommendedName>
        <fullName evidence="7">Ig-like domain-containing protein</fullName>
    </recommendedName>
</protein>
<evidence type="ECO:0000313" key="8">
    <source>
        <dbReference type="Ensembl" id="ENSSFOP00015042042.1"/>
    </source>
</evidence>
<dbReference type="SUPFAM" id="SSF48726">
    <property type="entry name" value="Immunoglobulin"/>
    <property type="match status" value="1"/>
</dbReference>
<evidence type="ECO:0000259" key="7">
    <source>
        <dbReference type="PROSITE" id="PS50835"/>
    </source>
</evidence>
<dbReference type="GO" id="GO:0002250">
    <property type="term" value="P:adaptive immune response"/>
    <property type="evidence" value="ECO:0007669"/>
    <property type="project" value="UniProtKB-KW"/>
</dbReference>
<sequence length="125" mass="13725">MSWTRSCSPVGLGFESRLGCLATDWHPDLGATSYWIHWYRQYPGTPPQFILFSGSDSYSAEFAEERFSSSADKSSGKASLSISREELEDSTVYYCAPSQGTPSGTRTPDPPESRTVVQPTAPPHP</sequence>
<accession>A0A8C9VCB6</accession>
<dbReference type="PROSITE" id="PS50835">
    <property type="entry name" value="IG_LIKE"/>
    <property type="match status" value="1"/>
</dbReference>
<dbReference type="InterPro" id="IPR036179">
    <property type="entry name" value="Ig-like_dom_sf"/>
</dbReference>
<dbReference type="Gene3D" id="2.60.40.10">
    <property type="entry name" value="Immunoglobulins"/>
    <property type="match status" value="1"/>
</dbReference>
<keyword evidence="4" id="KW-0393">Immunoglobulin domain</keyword>
<dbReference type="InterPro" id="IPR007110">
    <property type="entry name" value="Ig-like_dom"/>
</dbReference>
<keyword evidence="3" id="KW-0675">Receptor</keyword>
<dbReference type="PANTHER" id="PTHR19367">
    <property type="entry name" value="T-CELL RECEPTOR ALPHA CHAIN V REGION"/>
    <property type="match status" value="1"/>
</dbReference>
<feature type="region of interest" description="Disordered" evidence="6">
    <location>
        <begin position="93"/>
        <end position="125"/>
    </location>
</feature>
<organism evidence="8 9">
    <name type="scientific">Scleropages formosus</name>
    <name type="common">Asian bonytongue</name>
    <name type="synonym">Osteoglossum formosum</name>
    <dbReference type="NCBI Taxonomy" id="113540"/>
    <lineage>
        <taxon>Eukaryota</taxon>
        <taxon>Metazoa</taxon>
        <taxon>Chordata</taxon>
        <taxon>Craniata</taxon>
        <taxon>Vertebrata</taxon>
        <taxon>Euteleostomi</taxon>
        <taxon>Actinopterygii</taxon>
        <taxon>Neopterygii</taxon>
        <taxon>Teleostei</taxon>
        <taxon>Osteoglossocephala</taxon>
        <taxon>Osteoglossomorpha</taxon>
        <taxon>Osteoglossiformes</taxon>
        <taxon>Osteoglossidae</taxon>
        <taxon>Scleropages</taxon>
    </lineage>
</organism>
<reference evidence="8" key="2">
    <citation type="submission" date="2025-08" db="UniProtKB">
        <authorList>
            <consortium name="Ensembl"/>
        </authorList>
    </citation>
    <scope>IDENTIFICATION</scope>
</reference>
<dbReference type="Pfam" id="PF07686">
    <property type="entry name" value="V-set"/>
    <property type="match status" value="1"/>
</dbReference>
<evidence type="ECO:0000256" key="6">
    <source>
        <dbReference type="SAM" id="MobiDB-lite"/>
    </source>
</evidence>
<dbReference type="InterPro" id="IPR013783">
    <property type="entry name" value="Ig-like_fold"/>
</dbReference>
<keyword evidence="1" id="KW-0732">Signal</keyword>
<proteinExistence type="predicted"/>
<dbReference type="GeneTree" id="ENSGT01150000287172"/>
<dbReference type="Proteomes" id="UP000694397">
    <property type="component" value="Chromosome 25"/>
</dbReference>
<keyword evidence="9" id="KW-1185">Reference proteome</keyword>
<dbReference type="AlphaFoldDB" id="A0A8C9VCB6"/>
<reference evidence="8" key="3">
    <citation type="submission" date="2025-09" db="UniProtKB">
        <authorList>
            <consortium name="Ensembl"/>
        </authorList>
    </citation>
    <scope>IDENTIFICATION</scope>
</reference>
<reference evidence="8 9" key="1">
    <citation type="submission" date="2019-04" db="EMBL/GenBank/DDBJ databases">
        <authorList>
            <consortium name="Wellcome Sanger Institute Data Sharing"/>
        </authorList>
    </citation>
    <scope>NUCLEOTIDE SEQUENCE [LARGE SCALE GENOMIC DNA]</scope>
</reference>
<dbReference type="Ensembl" id="ENSSFOT00015069500.1">
    <property type="protein sequence ID" value="ENSSFOP00015042042.1"/>
    <property type="gene ID" value="ENSSFOG00015032988.1"/>
</dbReference>
<dbReference type="GO" id="GO:0042101">
    <property type="term" value="C:T cell receptor complex"/>
    <property type="evidence" value="ECO:0007669"/>
    <property type="project" value="UniProtKB-KW"/>
</dbReference>
<evidence type="ECO:0000313" key="9">
    <source>
        <dbReference type="Proteomes" id="UP000694397"/>
    </source>
</evidence>
<evidence type="ECO:0000256" key="4">
    <source>
        <dbReference type="ARBA" id="ARBA00023319"/>
    </source>
</evidence>
<dbReference type="InterPro" id="IPR051287">
    <property type="entry name" value="TCR_variable_region"/>
</dbReference>
<keyword evidence="5" id="KW-0391">Immunity</keyword>
<dbReference type="PANTHER" id="PTHR19367:SF18">
    <property type="entry name" value="T CELL RECEPTOR ALPHA VARIABLE 16"/>
    <property type="match status" value="1"/>
</dbReference>
<evidence type="ECO:0000256" key="5">
    <source>
        <dbReference type="ARBA" id="ARBA00043266"/>
    </source>
</evidence>